<reference evidence="9 10" key="1">
    <citation type="submission" date="2013-10" db="EMBL/GenBank/DDBJ databases">
        <authorList>
            <person name="Wang G."/>
            <person name="Zhuang W."/>
        </authorList>
    </citation>
    <scope>NUCLEOTIDE SEQUENCE [LARGE SCALE GENOMIC DNA]</scope>
    <source>
        <strain evidence="9 10">DSM 20118</strain>
    </source>
</reference>
<evidence type="ECO:0000256" key="6">
    <source>
        <dbReference type="ARBA" id="ARBA00023136"/>
    </source>
</evidence>
<dbReference type="GO" id="GO:0005886">
    <property type="term" value="C:plasma membrane"/>
    <property type="evidence" value="ECO:0007669"/>
    <property type="project" value="UniProtKB-SubCell"/>
</dbReference>
<name>A0A0A0B4J4_9CELL</name>
<keyword evidence="6 7" id="KW-0472">Membrane</keyword>
<evidence type="ECO:0000256" key="2">
    <source>
        <dbReference type="ARBA" id="ARBA00022448"/>
    </source>
</evidence>
<dbReference type="AlphaFoldDB" id="A0A0A0B4J4"/>
<dbReference type="PROSITE" id="PS50928">
    <property type="entry name" value="ABC_TM1"/>
    <property type="match status" value="1"/>
</dbReference>
<keyword evidence="5 7" id="KW-1133">Transmembrane helix</keyword>
<feature type="transmembrane region" description="Helical" evidence="7">
    <location>
        <begin position="121"/>
        <end position="145"/>
    </location>
</feature>
<dbReference type="EMBL" id="AXNT01000137">
    <property type="protein sequence ID" value="KGM01067.1"/>
    <property type="molecule type" value="Genomic_DNA"/>
</dbReference>
<feature type="domain" description="ABC transmembrane type-1" evidence="8">
    <location>
        <begin position="55"/>
        <end position="246"/>
    </location>
</feature>
<comment type="subcellular location">
    <subcellularLocation>
        <location evidence="1">Cell membrane</location>
        <topology evidence="1">Multi-pass membrane protein</topology>
    </subcellularLocation>
</comment>
<feature type="transmembrane region" description="Helical" evidence="7">
    <location>
        <begin position="178"/>
        <end position="195"/>
    </location>
</feature>
<evidence type="ECO:0000256" key="3">
    <source>
        <dbReference type="ARBA" id="ARBA00022475"/>
    </source>
</evidence>
<dbReference type="PANTHER" id="PTHR43744:SF8">
    <property type="entry name" value="SN-GLYCEROL-3-PHOSPHATE TRANSPORT SYSTEM PERMEASE PROTEIN UGPE"/>
    <property type="match status" value="1"/>
</dbReference>
<evidence type="ECO:0000259" key="8">
    <source>
        <dbReference type="PROSITE" id="PS50928"/>
    </source>
</evidence>
<keyword evidence="10" id="KW-1185">Reference proteome</keyword>
<protein>
    <recommendedName>
        <fullName evidence="8">ABC transmembrane type-1 domain-containing protein</fullName>
    </recommendedName>
</protein>
<feature type="transmembrane region" description="Helical" evidence="7">
    <location>
        <begin position="87"/>
        <end position="109"/>
    </location>
</feature>
<evidence type="ECO:0000256" key="5">
    <source>
        <dbReference type="ARBA" id="ARBA00022989"/>
    </source>
</evidence>
<dbReference type="Gene3D" id="1.10.3720.10">
    <property type="entry name" value="MetI-like"/>
    <property type="match status" value="1"/>
</dbReference>
<accession>A0A0A0B4J4</accession>
<dbReference type="PANTHER" id="PTHR43744">
    <property type="entry name" value="ABC TRANSPORTER PERMEASE PROTEIN MG189-RELATED-RELATED"/>
    <property type="match status" value="1"/>
</dbReference>
<comment type="caution">
    <text evidence="9">The sequence shown here is derived from an EMBL/GenBank/DDBJ whole genome shotgun (WGS) entry which is preliminary data.</text>
</comment>
<dbReference type="InterPro" id="IPR000515">
    <property type="entry name" value="MetI-like"/>
</dbReference>
<keyword evidence="2" id="KW-0813">Transport</keyword>
<dbReference type="STRING" id="1408250.Q760_04170"/>
<dbReference type="GO" id="GO:0055085">
    <property type="term" value="P:transmembrane transport"/>
    <property type="evidence" value="ECO:0007669"/>
    <property type="project" value="InterPro"/>
</dbReference>
<dbReference type="RefSeq" id="WP_052104379.1">
    <property type="nucleotide sequence ID" value="NZ_AXNT01000137.1"/>
</dbReference>
<gene>
    <name evidence="9" type="ORF">Q760_04170</name>
</gene>
<feature type="transmembrane region" description="Helical" evidence="7">
    <location>
        <begin position="225"/>
        <end position="246"/>
    </location>
</feature>
<organism evidence="9 10">
    <name type="scientific">Cellulomonas cellasea DSM 20118</name>
    <dbReference type="NCBI Taxonomy" id="1408250"/>
    <lineage>
        <taxon>Bacteria</taxon>
        <taxon>Bacillati</taxon>
        <taxon>Actinomycetota</taxon>
        <taxon>Actinomycetes</taxon>
        <taxon>Micrococcales</taxon>
        <taxon>Cellulomonadaceae</taxon>
        <taxon>Cellulomonas</taxon>
    </lineage>
</organism>
<evidence type="ECO:0000256" key="7">
    <source>
        <dbReference type="SAM" id="Phobius"/>
    </source>
</evidence>
<evidence type="ECO:0000313" key="10">
    <source>
        <dbReference type="Proteomes" id="UP000029833"/>
    </source>
</evidence>
<evidence type="ECO:0000256" key="4">
    <source>
        <dbReference type="ARBA" id="ARBA00022692"/>
    </source>
</evidence>
<evidence type="ECO:0000256" key="1">
    <source>
        <dbReference type="ARBA" id="ARBA00004651"/>
    </source>
</evidence>
<feature type="transmembrane region" description="Helical" evidence="7">
    <location>
        <begin position="59"/>
        <end position="80"/>
    </location>
</feature>
<dbReference type="Proteomes" id="UP000029833">
    <property type="component" value="Unassembled WGS sequence"/>
</dbReference>
<dbReference type="OrthoDB" id="34227at2"/>
<keyword evidence="4 7" id="KW-0812">Transmembrane</keyword>
<proteinExistence type="predicted"/>
<sequence>MLIALAFLVPLLLVVHGSLRGRGLAPATGPELVPAGATLAAYADLFRVLPLDTFLRNSLLVAAVAVPLTVVVASLAGWGIRLLGRRARVAAVAGVVLVMLVPASSVWATRFEVLRALRLDGTVLTLALPALMGTSAFFVLVYVWAYHQVDDDTLAAAALDGAGHLTAWARIAMPQGRSATFAVAALAFAWHWGNFLDPLLYVRSPGSYTAPLGVRTLQQLAPTDWPLLMAAVAVLALPPVVVFLVAQRRFLSDDTLSAEAR</sequence>
<keyword evidence="3" id="KW-1003">Cell membrane</keyword>
<evidence type="ECO:0000313" key="9">
    <source>
        <dbReference type="EMBL" id="KGM01067.1"/>
    </source>
</evidence>
<dbReference type="SUPFAM" id="SSF161098">
    <property type="entry name" value="MetI-like"/>
    <property type="match status" value="1"/>
</dbReference>
<dbReference type="InterPro" id="IPR035906">
    <property type="entry name" value="MetI-like_sf"/>
</dbReference>